<dbReference type="AlphaFoldDB" id="A0ABD5X9Q4"/>
<dbReference type="InterPro" id="IPR036388">
    <property type="entry name" value="WH-like_DNA-bd_sf"/>
</dbReference>
<dbReference type="Pfam" id="PF12840">
    <property type="entry name" value="HTH_20"/>
    <property type="match status" value="1"/>
</dbReference>
<dbReference type="InterPro" id="IPR036390">
    <property type="entry name" value="WH_DNA-bd_sf"/>
</dbReference>
<dbReference type="Proteomes" id="UP001596414">
    <property type="component" value="Unassembled WGS sequence"/>
</dbReference>
<evidence type="ECO:0000313" key="1">
    <source>
        <dbReference type="EMBL" id="MFC7127329.1"/>
    </source>
</evidence>
<gene>
    <name evidence="1" type="ORF">ACFQJ7_15110</name>
</gene>
<dbReference type="Gene3D" id="1.10.10.10">
    <property type="entry name" value="Winged helix-like DNA-binding domain superfamily/Winged helix DNA-binding domain"/>
    <property type="match status" value="1"/>
</dbReference>
<dbReference type="RefSeq" id="WP_267638028.1">
    <property type="nucleotide sequence ID" value="NZ_JAODIY010000011.1"/>
</dbReference>
<comment type="caution">
    <text evidence="1">The sequence shown here is derived from an EMBL/GenBank/DDBJ whole genome shotgun (WGS) entry which is preliminary data.</text>
</comment>
<protein>
    <submittedName>
        <fullName evidence="1">Helix-turn-helix domain-containing protein</fullName>
    </submittedName>
</protein>
<dbReference type="EMBL" id="JBHSZQ010000050">
    <property type="protein sequence ID" value="MFC7127329.1"/>
    <property type="molecule type" value="Genomic_DNA"/>
</dbReference>
<reference evidence="1 2" key="1">
    <citation type="journal article" date="2014" name="Int. J. Syst. Evol. Microbiol.">
        <title>Complete genome sequence of Corynebacterium casei LMG S-19264T (=DSM 44701T), isolated from a smear-ripened cheese.</title>
        <authorList>
            <consortium name="US DOE Joint Genome Institute (JGI-PGF)"/>
            <person name="Walter F."/>
            <person name="Albersmeier A."/>
            <person name="Kalinowski J."/>
            <person name="Ruckert C."/>
        </authorList>
    </citation>
    <scope>NUCLEOTIDE SEQUENCE [LARGE SCALE GENOMIC DNA]</scope>
    <source>
        <strain evidence="1 2">CGMCC 4.7215</strain>
    </source>
</reference>
<organism evidence="1 2">
    <name type="scientific">Halovenus rubra</name>
    <dbReference type="NCBI Taxonomy" id="869890"/>
    <lineage>
        <taxon>Archaea</taxon>
        <taxon>Methanobacteriati</taxon>
        <taxon>Methanobacteriota</taxon>
        <taxon>Stenosarchaea group</taxon>
        <taxon>Halobacteria</taxon>
        <taxon>Halobacteriales</taxon>
        <taxon>Haloarculaceae</taxon>
        <taxon>Halovenus</taxon>
    </lineage>
</organism>
<dbReference type="SUPFAM" id="SSF46785">
    <property type="entry name" value="Winged helix' DNA-binding domain"/>
    <property type="match status" value="1"/>
</dbReference>
<proteinExistence type="predicted"/>
<name>A0ABD5X9Q4_9EURY</name>
<sequence length="112" mass="13054">MSSVDLLQTLGNKYSAEILDATDEPRSAQELSDELDIPIATCYRRIDELTEHNLLELHDNILSDDRRRIKVYRRNVEAVRVEFEENELFVDIEERSEVTNTLDEAWKTLSEG</sequence>
<accession>A0ABD5X9Q4</accession>
<evidence type="ECO:0000313" key="2">
    <source>
        <dbReference type="Proteomes" id="UP001596414"/>
    </source>
</evidence>